<dbReference type="Ensembl" id="ENSOART00020081018.1">
    <property type="protein sequence ID" value="ENSOARP00020051687.1"/>
    <property type="gene ID" value="ENSOARG00020028281.1"/>
</dbReference>
<evidence type="ECO:0000313" key="1">
    <source>
        <dbReference type="Ensembl" id="ENSOARP00020051687.1"/>
    </source>
</evidence>
<sequence>MLLDHSLSLSGYVKILFLTVAVLVVLDQASAGGWTRKCGYGTGNCRKSCKENEKKKEKCGLRKLCCIPIKHNSSKLVIKEETTYRIMSLHDKDASTAEVSRKPQPGVLEYKVPV</sequence>
<accession>A0AC11DYH3</accession>
<reference evidence="1" key="1">
    <citation type="submission" date="2020-11" db="EMBL/GenBank/DDBJ databases">
        <authorList>
            <person name="Davenport K.M."/>
            <person name="Bickhart D.M."/>
            <person name="Smith T.P.L."/>
            <person name="Murdoch B.M."/>
            <person name="Rosen B.D."/>
        </authorList>
    </citation>
    <scope>NUCLEOTIDE SEQUENCE [LARGE SCALE GENOMIC DNA]</scope>
    <source>
        <strain evidence="1">OAR_USU_Benz2616</strain>
    </source>
</reference>
<reference evidence="1" key="3">
    <citation type="submission" date="2025-09" db="UniProtKB">
        <authorList>
            <consortium name="Ensembl"/>
        </authorList>
    </citation>
    <scope>IDENTIFICATION</scope>
</reference>
<gene>
    <name evidence="1" type="primary">DEFB115</name>
</gene>
<reference evidence="1" key="2">
    <citation type="submission" date="2025-08" db="UniProtKB">
        <authorList>
            <consortium name="Ensembl"/>
        </authorList>
    </citation>
    <scope>IDENTIFICATION</scope>
</reference>
<protein>
    <submittedName>
        <fullName evidence="1">Uncharacterized protein</fullName>
    </submittedName>
</protein>
<organism evidence="1">
    <name type="scientific">Ovis aries</name>
    <name type="common">Sheep</name>
    <dbReference type="NCBI Taxonomy" id="9940"/>
    <lineage>
        <taxon>Eukaryota</taxon>
        <taxon>Metazoa</taxon>
        <taxon>Chordata</taxon>
        <taxon>Craniata</taxon>
        <taxon>Vertebrata</taxon>
        <taxon>Euteleostomi</taxon>
        <taxon>Mammalia</taxon>
        <taxon>Eutheria</taxon>
        <taxon>Laurasiatheria</taxon>
        <taxon>Artiodactyla</taxon>
        <taxon>Ruminantia</taxon>
        <taxon>Pecora</taxon>
        <taxon>Bovidae</taxon>
        <taxon>Caprinae</taxon>
        <taxon>Ovis</taxon>
    </lineage>
</organism>
<proteinExistence type="predicted"/>
<name>A0AC11DYH3_SHEEP</name>